<dbReference type="CDD" id="cd03137">
    <property type="entry name" value="GATase1_AraC_1"/>
    <property type="match status" value="1"/>
</dbReference>
<dbReference type="SUPFAM" id="SSF52317">
    <property type="entry name" value="Class I glutamine amidotransferase-like"/>
    <property type="match status" value="1"/>
</dbReference>
<dbReference type="RefSeq" id="WP_079101141.1">
    <property type="nucleotide sequence ID" value="NZ_JBIRWE010000001.1"/>
</dbReference>
<dbReference type="SMART" id="SM00342">
    <property type="entry name" value="HTH_ARAC"/>
    <property type="match status" value="1"/>
</dbReference>
<dbReference type="Pfam" id="PF01965">
    <property type="entry name" value="DJ-1_PfpI"/>
    <property type="match status" value="1"/>
</dbReference>
<keyword evidence="2" id="KW-0238">DNA-binding</keyword>
<dbReference type="InterPro" id="IPR009057">
    <property type="entry name" value="Homeodomain-like_sf"/>
</dbReference>
<proteinExistence type="predicted"/>
<dbReference type="InterPro" id="IPR052158">
    <property type="entry name" value="INH-QAR"/>
</dbReference>
<sequence length="333" mass="35768">MRTIAVLLYDGMRAFDFGVITEVWGVDRSGAGVPRFDLLRCSERRRTVTAEAGVGVRPTHGLVGLAAADLVVIPGSTVPDPPVSERLFAALRRARSAGVPVAALCAGAFLLGRAGLLEDRRATTHWMLVDRLKHEFPLVRVEPDALFVADGGVYTSAGTAAGIDLCLHLVREAHGTEVAAAVARRMVTPPHREGGQRQPHSRRPAGGDDVLYATVAWARERLAGRLTVRELAAQAHMSERTFARRFAELTGTTVLRWIHQQRLQRAQLLLESTDLTVEVIAQRSGFGSALALRRQFGKAIGTTPSAYRAAFQALGSRAPQHAGRSGPGPGATS</sequence>
<dbReference type="Gene3D" id="3.40.50.880">
    <property type="match status" value="1"/>
</dbReference>
<dbReference type="Gene3D" id="1.10.10.60">
    <property type="entry name" value="Homeodomain-like"/>
    <property type="match status" value="1"/>
</dbReference>
<evidence type="ECO:0000256" key="3">
    <source>
        <dbReference type="ARBA" id="ARBA00023163"/>
    </source>
</evidence>
<reference evidence="5 6" key="1">
    <citation type="submission" date="2024-10" db="EMBL/GenBank/DDBJ databases">
        <title>The Natural Products Discovery Center: Release of the First 8490 Sequenced Strains for Exploring Actinobacteria Biosynthetic Diversity.</title>
        <authorList>
            <person name="Kalkreuter E."/>
            <person name="Kautsar S.A."/>
            <person name="Yang D."/>
            <person name="Bader C.D."/>
            <person name="Teijaro C.N."/>
            <person name="Fluegel L."/>
            <person name="Davis C.M."/>
            <person name="Simpson J.R."/>
            <person name="Lauterbach L."/>
            <person name="Steele A.D."/>
            <person name="Gui C."/>
            <person name="Meng S."/>
            <person name="Li G."/>
            <person name="Viehrig K."/>
            <person name="Ye F."/>
            <person name="Su P."/>
            <person name="Kiefer A.F."/>
            <person name="Nichols A."/>
            <person name="Cepeda A.J."/>
            <person name="Yan W."/>
            <person name="Fan B."/>
            <person name="Jiang Y."/>
            <person name="Adhikari A."/>
            <person name="Zheng C.-J."/>
            <person name="Schuster L."/>
            <person name="Cowan T.M."/>
            <person name="Smanski M.J."/>
            <person name="Chevrette M.G."/>
            <person name="De Carvalho L.P.S."/>
            <person name="Shen B."/>
        </authorList>
    </citation>
    <scope>NUCLEOTIDE SEQUENCE [LARGE SCALE GENOMIC DNA]</scope>
    <source>
        <strain evidence="5 6">NPDC020327</strain>
    </source>
</reference>
<feature type="domain" description="HTH araC/xylS-type" evidence="4">
    <location>
        <begin position="212"/>
        <end position="310"/>
    </location>
</feature>
<name>A0ABW7UL36_9ACTN</name>
<dbReference type="InterPro" id="IPR018060">
    <property type="entry name" value="HTH_AraC"/>
</dbReference>
<keyword evidence="1" id="KW-0805">Transcription regulation</keyword>
<evidence type="ECO:0000256" key="2">
    <source>
        <dbReference type="ARBA" id="ARBA00023125"/>
    </source>
</evidence>
<dbReference type="PANTHER" id="PTHR43130:SF3">
    <property type="entry name" value="HTH-TYPE TRANSCRIPTIONAL REGULATOR RV1931C"/>
    <property type="match status" value="1"/>
</dbReference>
<dbReference type="Pfam" id="PF12833">
    <property type="entry name" value="HTH_18"/>
    <property type="match status" value="1"/>
</dbReference>
<evidence type="ECO:0000313" key="5">
    <source>
        <dbReference type="EMBL" id="MFI1963198.1"/>
    </source>
</evidence>
<dbReference type="PANTHER" id="PTHR43130">
    <property type="entry name" value="ARAC-FAMILY TRANSCRIPTIONAL REGULATOR"/>
    <property type="match status" value="1"/>
</dbReference>
<dbReference type="PROSITE" id="PS01124">
    <property type="entry name" value="HTH_ARAC_FAMILY_2"/>
    <property type="match status" value="1"/>
</dbReference>
<dbReference type="SUPFAM" id="SSF46689">
    <property type="entry name" value="Homeodomain-like"/>
    <property type="match status" value="2"/>
</dbReference>
<dbReference type="InterPro" id="IPR029062">
    <property type="entry name" value="Class_I_gatase-like"/>
</dbReference>
<protein>
    <submittedName>
        <fullName evidence="5">GlxA family transcriptional regulator</fullName>
    </submittedName>
</protein>
<organism evidence="5 6">
    <name type="scientific">Streptomyces pathocidini</name>
    <dbReference type="NCBI Taxonomy" id="1650571"/>
    <lineage>
        <taxon>Bacteria</taxon>
        <taxon>Bacillati</taxon>
        <taxon>Actinomycetota</taxon>
        <taxon>Actinomycetes</taxon>
        <taxon>Kitasatosporales</taxon>
        <taxon>Streptomycetaceae</taxon>
        <taxon>Streptomyces</taxon>
    </lineage>
</organism>
<dbReference type="InterPro" id="IPR018062">
    <property type="entry name" value="HTH_AraC-typ_CS"/>
</dbReference>
<evidence type="ECO:0000313" key="6">
    <source>
        <dbReference type="Proteomes" id="UP001611548"/>
    </source>
</evidence>
<dbReference type="Proteomes" id="UP001611548">
    <property type="component" value="Unassembled WGS sequence"/>
</dbReference>
<evidence type="ECO:0000256" key="1">
    <source>
        <dbReference type="ARBA" id="ARBA00023015"/>
    </source>
</evidence>
<gene>
    <name evidence="5" type="ORF">ACH429_03510</name>
</gene>
<keyword evidence="6" id="KW-1185">Reference proteome</keyword>
<dbReference type="EMBL" id="JBIRWE010000001">
    <property type="protein sequence ID" value="MFI1963198.1"/>
    <property type="molecule type" value="Genomic_DNA"/>
</dbReference>
<dbReference type="PROSITE" id="PS00041">
    <property type="entry name" value="HTH_ARAC_FAMILY_1"/>
    <property type="match status" value="1"/>
</dbReference>
<dbReference type="InterPro" id="IPR002818">
    <property type="entry name" value="DJ-1/PfpI"/>
</dbReference>
<comment type="caution">
    <text evidence="5">The sequence shown here is derived from an EMBL/GenBank/DDBJ whole genome shotgun (WGS) entry which is preliminary data.</text>
</comment>
<evidence type="ECO:0000259" key="4">
    <source>
        <dbReference type="PROSITE" id="PS01124"/>
    </source>
</evidence>
<accession>A0ABW7UL36</accession>
<keyword evidence="3" id="KW-0804">Transcription</keyword>